<dbReference type="Proteomes" id="UP000053927">
    <property type="component" value="Unassembled WGS sequence"/>
</dbReference>
<organism evidence="1 2">
    <name type="scientific">Stereum hirsutum (strain FP-91666)</name>
    <name type="common">White-rot fungus</name>
    <dbReference type="NCBI Taxonomy" id="721885"/>
    <lineage>
        <taxon>Eukaryota</taxon>
        <taxon>Fungi</taxon>
        <taxon>Dikarya</taxon>
        <taxon>Basidiomycota</taxon>
        <taxon>Agaricomycotina</taxon>
        <taxon>Agaricomycetes</taxon>
        <taxon>Russulales</taxon>
        <taxon>Stereaceae</taxon>
        <taxon>Stereum</taxon>
    </lineage>
</organism>
<gene>
    <name evidence="1" type="ORF">STEHIDRAFT_164132</name>
</gene>
<proteinExistence type="predicted"/>
<sequence>MPAQRRTSFRCDCTWRTFPHSKPRHCDQDAARRVGRQPDLSHLTTTHEYPRRRCIDCGEPFITSHRRSLECPQCGVTVAKTSKSASATYDRDEHVFVGTHEQWKEWKAEQELCTVCHAEQWESAQTEMCGGCWKKKLEEMKSIEWLRKQAEYREDTEDFGRWKQEIFWCMSQRRPLLDELLCRMEFDAPILHPVVHPNPHRNAYLAWVNADEAYQPQEHPLQPMAYLHQHPLTNNRSPSPPTFPTSMAREFNSPYKSLEARLT</sequence>
<protein>
    <submittedName>
        <fullName evidence="1">Uncharacterized protein</fullName>
    </submittedName>
</protein>
<dbReference type="GeneID" id="18802550"/>
<keyword evidence="2" id="KW-1185">Reference proteome</keyword>
<accession>R7RVF2</accession>
<dbReference type="AlphaFoldDB" id="R7RVF2"/>
<name>R7RVF2_STEHR</name>
<dbReference type="EMBL" id="JH687476">
    <property type="protein sequence ID" value="EIM78981.1"/>
    <property type="molecule type" value="Genomic_DNA"/>
</dbReference>
<reference evidence="2" key="1">
    <citation type="journal article" date="2012" name="Science">
        <title>The Paleozoic origin of enzymatic lignin decomposition reconstructed from 31 fungal genomes.</title>
        <authorList>
            <person name="Floudas D."/>
            <person name="Binder M."/>
            <person name="Riley R."/>
            <person name="Barry K."/>
            <person name="Blanchette R.A."/>
            <person name="Henrissat B."/>
            <person name="Martinez A.T."/>
            <person name="Otillar R."/>
            <person name="Spatafora J.W."/>
            <person name="Yadav J.S."/>
            <person name="Aerts A."/>
            <person name="Benoit I."/>
            <person name="Boyd A."/>
            <person name="Carlson A."/>
            <person name="Copeland A."/>
            <person name="Coutinho P.M."/>
            <person name="de Vries R.P."/>
            <person name="Ferreira P."/>
            <person name="Findley K."/>
            <person name="Foster B."/>
            <person name="Gaskell J."/>
            <person name="Glotzer D."/>
            <person name="Gorecki P."/>
            <person name="Heitman J."/>
            <person name="Hesse C."/>
            <person name="Hori C."/>
            <person name="Igarashi K."/>
            <person name="Jurgens J.A."/>
            <person name="Kallen N."/>
            <person name="Kersten P."/>
            <person name="Kohler A."/>
            <person name="Kuees U."/>
            <person name="Kumar T.K.A."/>
            <person name="Kuo A."/>
            <person name="LaButti K."/>
            <person name="Larrondo L.F."/>
            <person name="Lindquist E."/>
            <person name="Ling A."/>
            <person name="Lombard V."/>
            <person name="Lucas S."/>
            <person name="Lundell T."/>
            <person name="Martin R."/>
            <person name="McLaughlin D.J."/>
            <person name="Morgenstern I."/>
            <person name="Morin E."/>
            <person name="Murat C."/>
            <person name="Nagy L.G."/>
            <person name="Nolan M."/>
            <person name="Ohm R.A."/>
            <person name="Patyshakuliyeva A."/>
            <person name="Rokas A."/>
            <person name="Ruiz-Duenas F.J."/>
            <person name="Sabat G."/>
            <person name="Salamov A."/>
            <person name="Samejima M."/>
            <person name="Schmutz J."/>
            <person name="Slot J.C."/>
            <person name="St John F."/>
            <person name="Stenlid J."/>
            <person name="Sun H."/>
            <person name="Sun S."/>
            <person name="Syed K."/>
            <person name="Tsang A."/>
            <person name="Wiebenga A."/>
            <person name="Young D."/>
            <person name="Pisabarro A."/>
            <person name="Eastwood D.C."/>
            <person name="Martin F."/>
            <person name="Cullen D."/>
            <person name="Grigoriev I.V."/>
            <person name="Hibbett D.S."/>
        </authorList>
    </citation>
    <scope>NUCLEOTIDE SEQUENCE [LARGE SCALE GENOMIC DNA]</scope>
    <source>
        <strain evidence="2">FP-91666</strain>
    </source>
</reference>
<dbReference type="RefSeq" id="XP_007311922.1">
    <property type="nucleotide sequence ID" value="XM_007311860.1"/>
</dbReference>
<evidence type="ECO:0000313" key="1">
    <source>
        <dbReference type="EMBL" id="EIM78981.1"/>
    </source>
</evidence>
<evidence type="ECO:0000313" key="2">
    <source>
        <dbReference type="Proteomes" id="UP000053927"/>
    </source>
</evidence>
<dbReference type="KEGG" id="shs:STEHIDRAFT_164132"/>